<name>A0A810LCF8_9ACTN</name>
<proteinExistence type="predicted"/>
<sequence>MPSSGCTKAQPPVRTGLRGRAFAARGAAPTVRAGTPQGAEVAHGAREVEGKLMPNPPTPEWTVEDYLEWLQRSFEYLRFQWVEQDGEKPEWERVCRPDFLTTLDLDETRVNTDPDLRVLRLFLVHVDERITNEDERREWLLDEDKQRRILTDCIDEARRERAESVRRLDWVTPEQERVLSALGTNWRQALPPRLDQIWAEWSDRPPDELVPWLDDWIPTLTGDFAPAPAAPPPPGTPESFTWVGDDARTALGDGWRDTVRTRIDQVWPEWKQADDKQLGQWLSDWMPTLTGNYAAPPVAPPPPGTPESFSWVTDDQRGQLGDGWRERLRTSLDQYYPAWPQQTDLALLTKWLSDWMPVILGIAPVAPAPPPVEKVQPAAEQAPEGQPSPVQQVAGQVTEQVVAGRADLTKLVPERAELEEIVVEVVEERLAARAA</sequence>
<evidence type="ECO:0000313" key="2">
    <source>
        <dbReference type="EMBL" id="BCJ31911.1"/>
    </source>
</evidence>
<dbReference type="AlphaFoldDB" id="A0A810LCF8"/>
<accession>A0A810LCF8</accession>
<feature type="region of interest" description="Disordered" evidence="1">
    <location>
        <begin position="370"/>
        <end position="390"/>
    </location>
</feature>
<dbReference type="Proteomes" id="UP000680750">
    <property type="component" value="Chromosome"/>
</dbReference>
<organism evidence="2 3">
    <name type="scientific">Actinocatenispora sera</name>
    <dbReference type="NCBI Taxonomy" id="390989"/>
    <lineage>
        <taxon>Bacteria</taxon>
        <taxon>Bacillati</taxon>
        <taxon>Actinomycetota</taxon>
        <taxon>Actinomycetes</taxon>
        <taxon>Micromonosporales</taxon>
        <taxon>Micromonosporaceae</taxon>
        <taxon>Actinocatenispora</taxon>
    </lineage>
</organism>
<reference evidence="2" key="1">
    <citation type="submission" date="2020-08" db="EMBL/GenBank/DDBJ databases">
        <title>Whole genome shotgun sequence of Actinocatenispora sera NBRC 101916.</title>
        <authorList>
            <person name="Komaki H."/>
            <person name="Tamura T."/>
        </authorList>
    </citation>
    <scope>NUCLEOTIDE SEQUENCE</scope>
    <source>
        <strain evidence="2">NBRC 101916</strain>
    </source>
</reference>
<evidence type="ECO:0000313" key="3">
    <source>
        <dbReference type="Proteomes" id="UP000680750"/>
    </source>
</evidence>
<dbReference type="EMBL" id="AP023354">
    <property type="protein sequence ID" value="BCJ31911.1"/>
    <property type="molecule type" value="Genomic_DNA"/>
</dbReference>
<keyword evidence="3" id="KW-1185">Reference proteome</keyword>
<gene>
    <name evidence="2" type="ORF">Asera_60190</name>
</gene>
<protein>
    <submittedName>
        <fullName evidence="2">Uncharacterized protein</fullName>
    </submittedName>
</protein>
<evidence type="ECO:0000256" key="1">
    <source>
        <dbReference type="SAM" id="MobiDB-lite"/>
    </source>
</evidence>
<dbReference type="KEGG" id="aser:Asera_60190"/>